<keyword evidence="2" id="KW-1185">Reference proteome</keyword>
<organism evidence="1 2">
    <name type="scientific">Vibrio aestuarianus</name>
    <dbReference type="NCBI Taxonomy" id="28171"/>
    <lineage>
        <taxon>Bacteria</taxon>
        <taxon>Pseudomonadati</taxon>
        <taxon>Pseudomonadota</taxon>
        <taxon>Gammaproteobacteria</taxon>
        <taxon>Vibrionales</taxon>
        <taxon>Vibrionaceae</taxon>
        <taxon>Vibrio</taxon>
    </lineage>
</organism>
<dbReference type="EMBL" id="CALYLK010000064">
    <property type="protein sequence ID" value="CAH8206260.1"/>
    <property type="molecule type" value="Genomic_DNA"/>
</dbReference>
<dbReference type="RefSeq" id="WP_280578551.1">
    <property type="nucleotide sequence ID" value="NZ_JAKMYE010000075.1"/>
</dbReference>
<evidence type="ECO:0000313" key="2">
    <source>
        <dbReference type="Proteomes" id="UP001152658"/>
    </source>
</evidence>
<dbReference type="Proteomes" id="UP001152658">
    <property type="component" value="Unassembled WGS sequence"/>
</dbReference>
<evidence type="ECO:0000313" key="1">
    <source>
        <dbReference type="EMBL" id="CAH8206260.1"/>
    </source>
</evidence>
<gene>
    <name evidence="1" type="ORF">VAE063_20004</name>
</gene>
<accession>A0ABN8TM56</accession>
<name>A0ABN8TM56_9VIBR</name>
<reference evidence="1" key="1">
    <citation type="submission" date="2022-06" db="EMBL/GenBank/DDBJ databases">
        <authorList>
            <person name="Goudenege D."/>
            <person name="Le Roux F."/>
        </authorList>
    </citation>
    <scope>NUCLEOTIDE SEQUENCE</scope>
    <source>
        <strain evidence="1">12-063</strain>
    </source>
</reference>
<sequence>MGVADQIVASRFSSIDLSNKAFRRFTQFIKYLSALDREFLLSLESLFPSSEGVISHTVCVDAYFNQILPIIDDIQSFSTRSYAVYYPENDFDEVAEYLANISYCESEKLHAYLSMRKSEFDDFLHLLQFSAQHEGFISYG</sequence>
<protein>
    <submittedName>
        <fullName evidence="1">Uncharacterized protein</fullName>
    </submittedName>
</protein>
<proteinExistence type="predicted"/>
<comment type="caution">
    <text evidence="1">The sequence shown here is derived from an EMBL/GenBank/DDBJ whole genome shotgun (WGS) entry which is preliminary data.</text>
</comment>